<protein>
    <submittedName>
        <fullName evidence="6">TonB-dependent Receptor Plug Domain</fullName>
    </submittedName>
</protein>
<dbReference type="GO" id="GO:0009279">
    <property type="term" value="C:cell outer membrane"/>
    <property type="evidence" value="ECO:0007669"/>
    <property type="project" value="UniProtKB-SubCell"/>
</dbReference>
<evidence type="ECO:0000256" key="3">
    <source>
        <dbReference type="ARBA" id="ARBA00023237"/>
    </source>
</evidence>
<organism evidence="6 7">
    <name type="scientific">Granulicella pectinivorans</name>
    <dbReference type="NCBI Taxonomy" id="474950"/>
    <lineage>
        <taxon>Bacteria</taxon>
        <taxon>Pseudomonadati</taxon>
        <taxon>Acidobacteriota</taxon>
        <taxon>Terriglobia</taxon>
        <taxon>Terriglobales</taxon>
        <taxon>Acidobacteriaceae</taxon>
        <taxon>Granulicella</taxon>
    </lineage>
</organism>
<dbReference type="RefSeq" id="WP_089839084.1">
    <property type="nucleotide sequence ID" value="NZ_FOZL01000001.1"/>
</dbReference>
<dbReference type="EMBL" id="FOZL01000001">
    <property type="protein sequence ID" value="SFS12408.1"/>
    <property type="molecule type" value="Genomic_DNA"/>
</dbReference>
<dbReference type="STRING" id="474950.SAMN05421771_2120"/>
<dbReference type="SUPFAM" id="SSF49452">
    <property type="entry name" value="Starch-binding domain-like"/>
    <property type="match status" value="1"/>
</dbReference>
<dbReference type="InterPro" id="IPR036942">
    <property type="entry name" value="Beta-barrel_TonB_sf"/>
</dbReference>
<reference evidence="6 7" key="1">
    <citation type="submission" date="2016-10" db="EMBL/GenBank/DDBJ databases">
        <authorList>
            <person name="de Groot N.N."/>
        </authorList>
    </citation>
    <scope>NUCLEOTIDE SEQUENCE [LARGE SCALE GENOMIC DNA]</scope>
    <source>
        <strain evidence="6 7">DSM 21001</strain>
    </source>
</reference>
<gene>
    <name evidence="6" type="ORF">SAMN05421771_2120</name>
</gene>
<keyword evidence="3" id="KW-0998">Cell outer membrane</keyword>
<evidence type="ECO:0000256" key="1">
    <source>
        <dbReference type="ARBA" id="ARBA00004442"/>
    </source>
</evidence>
<feature type="chain" id="PRO_5011711214" evidence="4">
    <location>
        <begin position="27"/>
        <end position="1116"/>
    </location>
</feature>
<keyword evidence="2" id="KW-0472">Membrane</keyword>
<keyword evidence="4" id="KW-0732">Signal</keyword>
<dbReference type="Gene3D" id="2.60.40.1120">
    <property type="entry name" value="Carboxypeptidase-like, regulatory domain"/>
    <property type="match status" value="1"/>
</dbReference>
<name>A0A1I6M9W9_9BACT</name>
<dbReference type="InterPro" id="IPR013784">
    <property type="entry name" value="Carb-bd-like_fold"/>
</dbReference>
<dbReference type="GO" id="GO:0030246">
    <property type="term" value="F:carbohydrate binding"/>
    <property type="evidence" value="ECO:0007669"/>
    <property type="project" value="InterPro"/>
</dbReference>
<sequence>MVKNFIRYALAALVMMLAFAGGPVEAQTSQGQITGTITDSTGAVIPAATVVITEINTQTVRTVTTDNNGFYVATNLPIGQYTVAAAKASYGGEKRSGITVSADAHITTDFQLKVGTAAEIVTVEAVQGEQLNTTSGELAHVIDTKEIDTLPLNGRNYLQILTLIPGAVVTNPDIFSITTSLSSGNQVINGNRSDSSNLTVDGAFNQASGSNGSLINNVGPDFIQEVKIATSNFSAEYGRTSGPAFNIVTRGGTNKFHGVAFEDIRNNIFDARPFFSTYKTHLRFNNFGFGVGGPILRDRLFFFGGQEYKRLRQQNTPTTLTVPSTALLNGDFHGLLNANGTPLQLVYPGTTTPIPNNNIAPLITPDGKAIANVYRIISALGTFTDSPAGSPSLPTNNFVITPNNPLDFREDFVRLDFKINERNNIFGRWISDHNSLIDPFGTFSSGGLPTVPTQRNRPGQSYLISETFSYRPNIINQATFNFSFVSQHIPPYGINYLRSTFGFQFAKLFPTAGQYANGIPSVSITNFSGFSGPYFALNSPTTDIQAGDTMTIIKGNHLIKLGGVYIRDRIDQNGRPNYNGNVVFNTAGNTATTGNALADAFLGQFQSYTEANADPVGHFRFSQPEVFVQDTWKAARKLSLEYGIRWQDILPLYAQGNNYGNFDPAYYIPSAAITVTTGGKVVPGSGNPYNGLVRTSDPIPSDQIARVPNINTAAYPQIPQVAPRGLFKMHGAFGPRIGFAYAVDEKTSVRGGFGVFYYRPEGNVGFSQVNIQPFLVNTEFDNANLSNITAGTPATTGLQGSITAIDPNLKNPYVEQFSLGIQRELPGGMLLETTYVGNVGHHLLRQPNINTPSITQVAANPTVNANFYNPYKGFSTISQWRSDSNSNYNALQVYLSKRKGAVTLTAGYTFAKALGDSSNNNGDLANWQSLSYNYGELNIDRKHAFIGTLNYQVPTFKGHSFLLRETIGGFFVTGVLRLQTGAFYNINASATTLGSRRANYVAGTNIYQVGDCCSLAGHQKQYLNPAAFTAPSGSAFGNSGVGQVVLPGLEQTDATLAKIFPIHDSVNFRISADFFNVLNHTNYSSLGTTATSGTSFGRLNGSYPARQLQFGGKFTF</sequence>
<evidence type="ECO:0000313" key="7">
    <source>
        <dbReference type="Proteomes" id="UP000199024"/>
    </source>
</evidence>
<evidence type="ECO:0000256" key="4">
    <source>
        <dbReference type="SAM" id="SignalP"/>
    </source>
</evidence>
<feature type="signal peptide" evidence="4">
    <location>
        <begin position="1"/>
        <end position="26"/>
    </location>
</feature>
<accession>A0A1I6M9W9</accession>
<dbReference type="AlphaFoldDB" id="A0A1I6M9W9"/>
<dbReference type="SUPFAM" id="SSF56935">
    <property type="entry name" value="Porins"/>
    <property type="match status" value="1"/>
</dbReference>
<dbReference type="Gene3D" id="2.40.170.20">
    <property type="entry name" value="TonB-dependent receptor, beta-barrel domain"/>
    <property type="match status" value="1"/>
</dbReference>
<proteinExistence type="predicted"/>
<dbReference type="Proteomes" id="UP000199024">
    <property type="component" value="Unassembled WGS sequence"/>
</dbReference>
<dbReference type="Pfam" id="PF25183">
    <property type="entry name" value="OMP_b-brl_4"/>
    <property type="match status" value="1"/>
</dbReference>
<comment type="subcellular location">
    <subcellularLocation>
        <location evidence="1">Cell outer membrane</location>
    </subcellularLocation>
</comment>
<keyword evidence="7" id="KW-1185">Reference proteome</keyword>
<evidence type="ECO:0000313" key="6">
    <source>
        <dbReference type="EMBL" id="SFS12408.1"/>
    </source>
</evidence>
<evidence type="ECO:0000259" key="5">
    <source>
        <dbReference type="Pfam" id="PF25183"/>
    </source>
</evidence>
<feature type="domain" description="TonB-dependent transporter Oar-like beta-barrel" evidence="5">
    <location>
        <begin position="248"/>
        <end position="1109"/>
    </location>
</feature>
<evidence type="ECO:0000256" key="2">
    <source>
        <dbReference type="ARBA" id="ARBA00023136"/>
    </source>
</evidence>
<dbReference type="OrthoDB" id="97893at2"/>
<dbReference type="InterPro" id="IPR057601">
    <property type="entry name" value="Oar-like_b-barrel"/>
</dbReference>
<dbReference type="Pfam" id="PF13620">
    <property type="entry name" value="CarboxypepD_reg"/>
    <property type="match status" value="1"/>
</dbReference>
<keyword evidence="6" id="KW-0675">Receptor</keyword>